<name>A0A7R8CHF8_LEPSM</name>
<evidence type="ECO:0000313" key="2">
    <source>
        <dbReference type="Proteomes" id="UP000675881"/>
    </source>
</evidence>
<evidence type="ECO:0000313" key="1">
    <source>
        <dbReference type="EMBL" id="CAF2823728.1"/>
    </source>
</evidence>
<dbReference type="AlphaFoldDB" id="A0A7R8CHF8"/>
<reference evidence="1" key="1">
    <citation type="submission" date="2021-02" db="EMBL/GenBank/DDBJ databases">
        <authorList>
            <person name="Bekaert M."/>
        </authorList>
    </citation>
    <scope>NUCLEOTIDE SEQUENCE</scope>
    <source>
        <strain evidence="1">IoA-00</strain>
    </source>
</reference>
<gene>
    <name evidence="1" type="ORF">LSAA_3817</name>
</gene>
<dbReference type="OrthoDB" id="10410118at2759"/>
<proteinExistence type="predicted"/>
<organism evidence="1 2">
    <name type="scientific">Lepeophtheirus salmonis</name>
    <name type="common">Salmon louse</name>
    <name type="synonym">Caligus salmonis</name>
    <dbReference type="NCBI Taxonomy" id="72036"/>
    <lineage>
        <taxon>Eukaryota</taxon>
        <taxon>Metazoa</taxon>
        <taxon>Ecdysozoa</taxon>
        <taxon>Arthropoda</taxon>
        <taxon>Crustacea</taxon>
        <taxon>Multicrustacea</taxon>
        <taxon>Hexanauplia</taxon>
        <taxon>Copepoda</taxon>
        <taxon>Siphonostomatoida</taxon>
        <taxon>Caligidae</taxon>
        <taxon>Lepeophtheirus</taxon>
    </lineage>
</organism>
<accession>A0A7R8CHF8</accession>
<dbReference type="EMBL" id="HG994592">
    <property type="protein sequence ID" value="CAF2823728.1"/>
    <property type="molecule type" value="Genomic_DNA"/>
</dbReference>
<keyword evidence="2" id="KW-1185">Reference proteome</keyword>
<sequence length="143" mass="16271">MNDFMFSIPREESTGLSNKKQQKQQDKSKKKQSRCYWAKILGLDCNPMTLKNKLHHQNIYGHQEILAQQSKDAIIYVTIVVVFYIAVVLLLIGTNLKAGKNLRSAKFKSHVVEFNEKDGSKSKLVPSNKNGNTVDFEDDIVDV</sequence>
<dbReference type="Proteomes" id="UP000675881">
    <property type="component" value="Chromosome 13"/>
</dbReference>
<protein>
    <submittedName>
        <fullName evidence="1">(salmon louse) hypothetical protein</fullName>
    </submittedName>
</protein>